<keyword evidence="10" id="KW-1185">Reference proteome</keyword>
<evidence type="ECO:0000256" key="3">
    <source>
        <dbReference type="ARBA" id="ARBA00008843"/>
    </source>
</evidence>
<dbReference type="SUPFAM" id="SSF88713">
    <property type="entry name" value="Glycoside hydrolase/deacetylase"/>
    <property type="match status" value="1"/>
</dbReference>
<evidence type="ECO:0000313" key="10">
    <source>
        <dbReference type="Proteomes" id="UP000054408"/>
    </source>
</evidence>
<dbReference type="Gene3D" id="3.20.20.370">
    <property type="entry name" value="Glycoside hydrolase/deacetylase"/>
    <property type="match status" value="1"/>
</dbReference>
<dbReference type="GO" id="GO:0005975">
    <property type="term" value="P:carbohydrate metabolic process"/>
    <property type="evidence" value="ECO:0007669"/>
    <property type="project" value="InterPro"/>
</dbReference>
<dbReference type="InterPro" id="IPR006879">
    <property type="entry name" value="YdjC-like"/>
</dbReference>
<comment type="function">
    <text evidence="2">Probably catalyzes the deacetylation of acetylated carbohydrates an important step in the degradation of oligosaccharides.</text>
</comment>
<keyword evidence="6" id="KW-0378">Hydrolase</keyword>
<dbReference type="PANTHER" id="PTHR31609">
    <property type="entry name" value="YDJC DEACETYLASE FAMILY MEMBER"/>
    <property type="match status" value="1"/>
</dbReference>
<evidence type="ECO:0000256" key="4">
    <source>
        <dbReference type="ARBA" id="ARBA00018477"/>
    </source>
</evidence>
<dbReference type="GO" id="GO:0046872">
    <property type="term" value="F:metal ion binding"/>
    <property type="evidence" value="ECO:0007669"/>
    <property type="project" value="UniProtKB-KW"/>
</dbReference>
<evidence type="ECO:0000256" key="2">
    <source>
        <dbReference type="ARBA" id="ARBA00003451"/>
    </source>
</evidence>
<organism evidence="9 10">
    <name type="scientific">Thecamonas trahens ATCC 50062</name>
    <dbReference type="NCBI Taxonomy" id="461836"/>
    <lineage>
        <taxon>Eukaryota</taxon>
        <taxon>Apusozoa</taxon>
        <taxon>Apusomonadida</taxon>
        <taxon>Apusomonadidae</taxon>
        <taxon>Thecamonas</taxon>
    </lineage>
</organism>
<sequence>MSVSSSLPMLWIVADDLGVSRGRNAGIAELASAGAIDAASLLVTCPHAARGVDAVADTDVALGLHLNLTEGRPALVGAEAARLAPVVGAGPHPPQPWLAERAGASAEWWFVGRTKAWEALMAGEDVDVDALVNEIVAQLEAFVSLAGRIPAHIDGHQHVHVIPAVARAIVAALDRLAAAKPELWAGAAIRIRVPTEAAPGELSPFCARVAHLATATLAIWPLAREVELWQADGFAGMAFMGCALTTAKLDSLGARGNPTPGKKLIEIMTHPGWIGCDWDDFDASADREHELEQLRGLLLAP</sequence>
<dbReference type="GO" id="GO:0019213">
    <property type="term" value="F:deacetylase activity"/>
    <property type="evidence" value="ECO:0007669"/>
    <property type="project" value="TreeGrafter"/>
</dbReference>
<protein>
    <recommendedName>
        <fullName evidence="4">Carbohydrate deacetylase</fullName>
    </recommendedName>
</protein>
<proteinExistence type="inferred from homology"/>
<evidence type="ECO:0000256" key="5">
    <source>
        <dbReference type="ARBA" id="ARBA00022723"/>
    </source>
</evidence>
<dbReference type="InterPro" id="IPR011330">
    <property type="entry name" value="Glyco_hydro/deAcase_b/a-brl"/>
</dbReference>
<dbReference type="AlphaFoldDB" id="A0A0L0DP36"/>
<evidence type="ECO:0000256" key="7">
    <source>
        <dbReference type="ARBA" id="ARBA00022842"/>
    </source>
</evidence>
<evidence type="ECO:0000313" key="9">
    <source>
        <dbReference type="EMBL" id="KNC54035.1"/>
    </source>
</evidence>
<reference evidence="9 10" key="1">
    <citation type="submission" date="2010-05" db="EMBL/GenBank/DDBJ databases">
        <title>The Genome Sequence of Thecamonas trahens ATCC 50062.</title>
        <authorList>
            <consortium name="The Broad Institute Genome Sequencing Platform"/>
            <person name="Russ C."/>
            <person name="Cuomo C."/>
            <person name="Shea T."/>
            <person name="Young S.K."/>
            <person name="Zeng Q."/>
            <person name="Koehrsen M."/>
            <person name="Haas B."/>
            <person name="Borodovsky M."/>
            <person name="Guigo R."/>
            <person name="Alvarado L."/>
            <person name="Berlin A."/>
            <person name="Bochicchio J."/>
            <person name="Borenstein D."/>
            <person name="Chapman S."/>
            <person name="Chen Z."/>
            <person name="Freedman E."/>
            <person name="Gellesch M."/>
            <person name="Goldberg J."/>
            <person name="Griggs A."/>
            <person name="Gujja S."/>
            <person name="Heilman E."/>
            <person name="Heiman D."/>
            <person name="Hepburn T."/>
            <person name="Howarth C."/>
            <person name="Jen D."/>
            <person name="Larson L."/>
            <person name="Mehta T."/>
            <person name="Park D."/>
            <person name="Pearson M."/>
            <person name="Roberts A."/>
            <person name="Saif S."/>
            <person name="Shenoy N."/>
            <person name="Sisk P."/>
            <person name="Stolte C."/>
            <person name="Sykes S."/>
            <person name="Thomson T."/>
            <person name="Walk T."/>
            <person name="White J."/>
            <person name="Yandava C."/>
            <person name="Burger G."/>
            <person name="Gray M.W."/>
            <person name="Holland P.W.H."/>
            <person name="King N."/>
            <person name="Lang F.B.F."/>
            <person name="Roger A.J."/>
            <person name="Ruiz-Trillo I."/>
            <person name="Lander E."/>
            <person name="Nusbaum C."/>
        </authorList>
    </citation>
    <scope>NUCLEOTIDE SEQUENCE [LARGE SCALE GENOMIC DNA]</scope>
    <source>
        <strain evidence="9 10">ATCC 50062</strain>
    </source>
</reference>
<name>A0A0L0DP36_THETB</name>
<comment type="similarity">
    <text evidence="3">Belongs to the YdjC deacetylase family.</text>
</comment>
<dbReference type="PANTHER" id="PTHR31609:SF1">
    <property type="entry name" value="CARBOHYDRATE DEACETYLASE"/>
    <property type="match status" value="1"/>
</dbReference>
<evidence type="ECO:0000256" key="1">
    <source>
        <dbReference type="ARBA" id="ARBA00001946"/>
    </source>
</evidence>
<evidence type="ECO:0000256" key="6">
    <source>
        <dbReference type="ARBA" id="ARBA00022801"/>
    </source>
</evidence>
<dbReference type="OMA" id="GLHNCDW"/>
<dbReference type="GO" id="GO:0016787">
    <property type="term" value="F:hydrolase activity"/>
    <property type="evidence" value="ECO:0007669"/>
    <property type="project" value="UniProtKB-KW"/>
</dbReference>
<evidence type="ECO:0000256" key="8">
    <source>
        <dbReference type="ARBA" id="ARBA00023277"/>
    </source>
</evidence>
<comment type="cofactor">
    <cofactor evidence="1">
        <name>Mg(2+)</name>
        <dbReference type="ChEBI" id="CHEBI:18420"/>
    </cofactor>
</comment>
<dbReference type="Pfam" id="PF04794">
    <property type="entry name" value="YdjC"/>
    <property type="match status" value="1"/>
</dbReference>
<dbReference type="OrthoDB" id="8908051at2759"/>
<dbReference type="Proteomes" id="UP000054408">
    <property type="component" value="Unassembled WGS sequence"/>
</dbReference>
<dbReference type="GeneID" id="25568102"/>
<keyword evidence="7" id="KW-0460">Magnesium</keyword>
<dbReference type="eggNOG" id="ENOG502RYFJ">
    <property type="taxonomic scope" value="Eukaryota"/>
</dbReference>
<dbReference type="RefSeq" id="XP_013754047.1">
    <property type="nucleotide sequence ID" value="XM_013898593.1"/>
</dbReference>
<accession>A0A0L0DP36</accession>
<gene>
    <name evidence="9" type="ORF">AMSG_09696</name>
</gene>
<dbReference type="EMBL" id="GL349485">
    <property type="protein sequence ID" value="KNC54035.1"/>
    <property type="molecule type" value="Genomic_DNA"/>
</dbReference>
<keyword evidence="5" id="KW-0479">Metal-binding</keyword>
<keyword evidence="8" id="KW-0119">Carbohydrate metabolism</keyword>